<evidence type="ECO:0000259" key="1">
    <source>
        <dbReference type="PROSITE" id="PS50914"/>
    </source>
</evidence>
<keyword evidence="3" id="KW-1185">Reference proteome</keyword>
<dbReference type="OrthoDB" id="8278243at2"/>
<reference evidence="2 3" key="1">
    <citation type="submission" date="2015-11" db="EMBL/GenBank/DDBJ databases">
        <title>Ensifer anhuiense sp. nov., an effective nitrogen fixation bacterium with Glycine soja.</title>
        <authorList>
            <person name="Yan H."/>
            <person name="Chen W."/>
        </authorList>
    </citation>
    <scope>NUCLEOTIDE SEQUENCE [LARGE SCALE GENOMIC DNA]</scope>
    <source>
        <strain evidence="2 3">LMG 7837</strain>
    </source>
</reference>
<dbReference type="STRING" id="36856.ATB98_21750"/>
<dbReference type="RefSeq" id="WP_066869030.1">
    <property type="nucleotide sequence ID" value="NZ_LNQB01000052.1"/>
</dbReference>
<dbReference type="Pfam" id="PF04972">
    <property type="entry name" value="BON"/>
    <property type="match status" value="1"/>
</dbReference>
<feature type="domain" description="BON" evidence="1">
    <location>
        <begin position="20"/>
        <end position="88"/>
    </location>
</feature>
<dbReference type="EMBL" id="LNQB01000052">
    <property type="protein sequence ID" value="OAP49698.1"/>
    <property type="molecule type" value="Genomic_DNA"/>
</dbReference>
<proteinExistence type="predicted"/>
<organism evidence="2 3">
    <name type="scientific">Sinorhizobium saheli</name>
    <dbReference type="NCBI Taxonomy" id="36856"/>
    <lineage>
        <taxon>Bacteria</taxon>
        <taxon>Pseudomonadati</taxon>
        <taxon>Pseudomonadota</taxon>
        <taxon>Alphaproteobacteria</taxon>
        <taxon>Hyphomicrobiales</taxon>
        <taxon>Rhizobiaceae</taxon>
        <taxon>Sinorhizobium/Ensifer group</taxon>
        <taxon>Sinorhizobium</taxon>
    </lineage>
</organism>
<evidence type="ECO:0000313" key="2">
    <source>
        <dbReference type="EMBL" id="OAP49698.1"/>
    </source>
</evidence>
<dbReference type="Gene3D" id="3.30.1340.30">
    <property type="match status" value="1"/>
</dbReference>
<accession>A0A178YQ72</accession>
<protein>
    <submittedName>
        <fullName evidence="2">Transporter</fullName>
    </submittedName>
</protein>
<evidence type="ECO:0000313" key="3">
    <source>
        <dbReference type="Proteomes" id="UP000078507"/>
    </source>
</evidence>
<sequence>MIFKKRTFFGGEPERVPANEPAELERRVAHVLAVAPGLDAVDVTVTSTGNTVLLCGTVATEEEITRAEEAARAVDGVAEVVNRIGVSKRGTG</sequence>
<dbReference type="PROSITE" id="PS50914">
    <property type="entry name" value="BON"/>
    <property type="match status" value="1"/>
</dbReference>
<comment type="caution">
    <text evidence="2">The sequence shown here is derived from an EMBL/GenBank/DDBJ whole genome shotgun (WGS) entry which is preliminary data.</text>
</comment>
<name>A0A178YQ72_SINSA</name>
<dbReference type="AlphaFoldDB" id="A0A178YQ72"/>
<dbReference type="Proteomes" id="UP000078507">
    <property type="component" value="Unassembled WGS sequence"/>
</dbReference>
<dbReference type="InterPro" id="IPR007055">
    <property type="entry name" value="BON_dom"/>
</dbReference>
<gene>
    <name evidence="2" type="ORF">ATB98_21750</name>
</gene>